<reference evidence="2 3" key="1">
    <citation type="submission" date="2017-02" db="EMBL/GenBank/DDBJ databases">
        <title>The new phylogeny of genus Mycobacterium.</title>
        <authorList>
            <person name="Tortoli E."/>
            <person name="Trovato A."/>
            <person name="Cirillo D.M."/>
        </authorList>
    </citation>
    <scope>NUCLEOTIDE SEQUENCE [LARGE SCALE GENOMIC DNA]</scope>
    <source>
        <strain evidence="2 3">FI-09383</strain>
    </source>
</reference>
<evidence type="ECO:0000256" key="1">
    <source>
        <dbReference type="SAM" id="SignalP"/>
    </source>
</evidence>
<feature type="signal peptide" evidence="1">
    <location>
        <begin position="1"/>
        <end position="23"/>
    </location>
</feature>
<dbReference type="STRING" id="81858.BST23_18440"/>
<evidence type="ECO:0000313" key="3">
    <source>
        <dbReference type="Proteomes" id="UP000192772"/>
    </source>
</evidence>
<accession>A0A1X0CTA1</accession>
<evidence type="ECO:0000313" key="2">
    <source>
        <dbReference type="EMBL" id="ORA63323.1"/>
    </source>
</evidence>
<keyword evidence="1" id="KW-0732">Signal</keyword>
<name>A0A1X0CTA1_9MYCO</name>
<dbReference type="Proteomes" id="UP000192772">
    <property type="component" value="Unassembled WGS sequence"/>
</dbReference>
<protein>
    <submittedName>
        <fullName evidence="2">Glutaminyl-peptide cyclotransferase</fullName>
    </submittedName>
</protein>
<dbReference type="GO" id="GO:0016603">
    <property type="term" value="F:glutaminyl-peptide cyclotransferase activity"/>
    <property type="evidence" value="ECO:0007669"/>
    <property type="project" value="InterPro"/>
</dbReference>
<gene>
    <name evidence="2" type="ORF">BST23_18440</name>
</gene>
<dbReference type="OrthoDB" id="9783700at2"/>
<organism evidence="2 3">
    <name type="scientific">Mycolicibacterium elephantis</name>
    <dbReference type="NCBI Taxonomy" id="81858"/>
    <lineage>
        <taxon>Bacteria</taxon>
        <taxon>Bacillati</taxon>
        <taxon>Actinomycetota</taxon>
        <taxon>Actinomycetes</taxon>
        <taxon>Mycobacteriales</taxon>
        <taxon>Mycobacteriaceae</taxon>
        <taxon>Mycolicibacterium</taxon>
    </lineage>
</organism>
<dbReference type="AlphaFoldDB" id="A0A1X0CTA1"/>
<dbReference type="RefSeq" id="WP_083043419.1">
    <property type="nucleotide sequence ID" value="NZ_MVHP01000023.1"/>
</dbReference>
<comment type="caution">
    <text evidence="2">The sequence shown here is derived from an EMBL/GenBank/DDBJ whole genome shotgun (WGS) entry which is preliminary data.</text>
</comment>
<dbReference type="Pfam" id="PF05096">
    <property type="entry name" value="Glu_cyclase_2"/>
    <property type="match status" value="1"/>
</dbReference>
<dbReference type="PANTHER" id="PTHR31270">
    <property type="entry name" value="GLUTAMINYL-PEPTIDE CYCLOTRANSFERASE"/>
    <property type="match status" value="1"/>
</dbReference>
<feature type="chain" id="PRO_5038413694" evidence="1">
    <location>
        <begin position="24"/>
        <end position="277"/>
    </location>
</feature>
<dbReference type="PANTHER" id="PTHR31270:SF1">
    <property type="entry name" value="GLUTAMINYL-PEPTIDE CYCLOTRANSFERASE"/>
    <property type="match status" value="1"/>
</dbReference>
<proteinExistence type="predicted"/>
<dbReference type="SUPFAM" id="SSF63825">
    <property type="entry name" value="YWTD domain"/>
    <property type="match status" value="1"/>
</dbReference>
<sequence length="277" mass="29613">MGVSAIARRPATWLIALVLFVAAGCGDTVPQADSQPSPDGAIAPVITPVVLAEIPHDPEAWTQGLEFDGAALWEGTGIAGRSQVRELDPAAGALRRAAPAPNDYYGEGITVVGDRIWELTWRDGVAVEWDKATLTPLREVPVDGEGWGLCHDGERFVRSDGTARLRFHDPVTFAETGSVTVTRDGVPQAALNELECVDGRVWANVWKADMILRIDPASGKVDTVVNANGLWPGQAGDRDRVLNGIAHLGGDEYLLTGKKWPSMYRVRLAAPGGGPPR</sequence>
<dbReference type="EMBL" id="MVHP01000023">
    <property type="protein sequence ID" value="ORA63323.1"/>
    <property type="molecule type" value="Genomic_DNA"/>
</dbReference>
<keyword evidence="2" id="KW-0808">Transferase</keyword>
<dbReference type="InterPro" id="IPR007788">
    <property type="entry name" value="QCT"/>
</dbReference>